<comment type="cofactor">
    <cofactor evidence="1">
        <name>Cu cation</name>
        <dbReference type="ChEBI" id="CHEBI:23378"/>
    </cofactor>
</comment>
<gene>
    <name evidence="3" type="ORF">SAMN05216285_4049</name>
</gene>
<sequence>MTDQRADDRPAAESSVGVRPVDPFAEGVDRRRLLASSATVGATVSLSGCLSDSAGERERVPTVFAFNNGDRTVSVIDAEADEHLETAFIDTTASFPANQYGTSADSEYDVCWLNVDGGIRAVDQHTLEEVAAVETGYGPNYPNLTPGEDQLVVAAGGTTTLDPDPDEPETHSIVRVDADRSNDEFGTVTGEIETEYTGPCDATLGPDGEYAFVPEIANETLAVVSLDPFEIVARIDAGEPVGEGKVLPFMATASFDGDRLLVENGEGELGPDPDIPREGSESIWDVSDPEEPVERERITRDDGLSAAPITSEIGPDGETGYLFTPDAEAVTVLDVEDATVERELDVGGRSISGAWGPNREKLYVPVQTANHVAVIDHVDGEVVATIEAGESPTGAVAGMTRPDTDATRRLLGSLSALGIEVGDREMTHCPPDNCYCG</sequence>
<dbReference type="InterPro" id="IPR011045">
    <property type="entry name" value="N2O_reductase_N"/>
</dbReference>
<feature type="compositionally biased region" description="Basic and acidic residues" evidence="2">
    <location>
        <begin position="1"/>
        <end position="11"/>
    </location>
</feature>
<dbReference type="InterPro" id="IPR015943">
    <property type="entry name" value="WD40/YVTN_repeat-like_dom_sf"/>
</dbReference>
<dbReference type="InterPro" id="IPR006311">
    <property type="entry name" value="TAT_signal"/>
</dbReference>
<dbReference type="eggNOG" id="arCOG02562">
    <property type="taxonomic scope" value="Archaea"/>
</dbReference>
<protein>
    <recommendedName>
        <fullName evidence="5">40-residue YVTN family beta-propeller repeat-containing protein</fullName>
    </recommendedName>
</protein>
<reference evidence="4" key="1">
    <citation type="submission" date="2016-10" db="EMBL/GenBank/DDBJ databases">
        <authorList>
            <person name="Varghese N."/>
        </authorList>
    </citation>
    <scope>NUCLEOTIDE SEQUENCE [LARGE SCALE GENOMIC DNA]</scope>
    <source>
        <strain evidence="4">CGMCC 1.12284</strain>
    </source>
</reference>
<evidence type="ECO:0000313" key="3">
    <source>
        <dbReference type="EMBL" id="SEW32119.1"/>
    </source>
</evidence>
<dbReference type="SUPFAM" id="SSF50974">
    <property type="entry name" value="Nitrous oxide reductase, N-terminal domain"/>
    <property type="match status" value="1"/>
</dbReference>
<keyword evidence="4" id="KW-1185">Reference proteome</keyword>
<dbReference type="Proteomes" id="UP000183275">
    <property type="component" value="Unassembled WGS sequence"/>
</dbReference>
<feature type="region of interest" description="Disordered" evidence="2">
    <location>
        <begin position="267"/>
        <end position="299"/>
    </location>
</feature>
<dbReference type="EMBL" id="FOIS01000006">
    <property type="protein sequence ID" value="SEW32119.1"/>
    <property type="molecule type" value="Genomic_DNA"/>
</dbReference>
<dbReference type="AlphaFoldDB" id="A0A1I0QX52"/>
<dbReference type="InterPro" id="IPR051200">
    <property type="entry name" value="Host-pathogen_enzymatic-act"/>
</dbReference>
<evidence type="ECO:0008006" key="5">
    <source>
        <dbReference type="Google" id="ProtNLM"/>
    </source>
</evidence>
<proteinExistence type="predicted"/>
<evidence type="ECO:0000313" key="4">
    <source>
        <dbReference type="Proteomes" id="UP000183275"/>
    </source>
</evidence>
<dbReference type="PANTHER" id="PTHR47197:SF3">
    <property type="entry name" value="DIHYDRO-HEME D1 DEHYDROGENASE"/>
    <property type="match status" value="1"/>
</dbReference>
<dbReference type="STRING" id="1202768.SAMN05216285_4049"/>
<feature type="region of interest" description="Disordered" evidence="2">
    <location>
        <begin position="1"/>
        <end position="21"/>
    </location>
</feature>
<dbReference type="PANTHER" id="PTHR47197">
    <property type="entry name" value="PROTEIN NIRF"/>
    <property type="match status" value="1"/>
</dbReference>
<name>A0A1I0QX52_9EURY</name>
<organism evidence="3 4">
    <name type="scientific">Natrinema salifodinae</name>
    <dbReference type="NCBI Taxonomy" id="1202768"/>
    <lineage>
        <taxon>Archaea</taxon>
        <taxon>Methanobacteriati</taxon>
        <taxon>Methanobacteriota</taxon>
        <taxon>Stenosarchaea group</taxon>
        <taxon>Halobacteria</taxon>
        <taxon>Halobacteriales</taxon>
        <taxon>Natrialbaceae</taxon>
        <taxon>Natrinema</taxon>
    </lineage>
</organism>
<evidence type="ECO:0000256" key="2">
    <source>
        <dbReference type="SAM" id="MobiDB-lite"/>
    </source>
</evidence>
<dbReference type="RefSeq" id="WP_049992133.1">
    <property type="nucleotide sequence ID" value="NZ_FOIS01000006.1"/>
</dbReference>
<evidence type="ECO:0000256" key="1">
    <source>
        <dbReference type="ARBA" id="ARBA00001935"/>
    </source>
</evidence>
<dbReference type="PROSITE" id="PS51318">
    <property type="entry name" value="TAT"/>
    <property type="match status" value="1"/>
</dbReference>
<dbReference type="Gene3D" id="2.130.10.10">
    <property type="entry name" value="YVTN repeat-like/Quinoprotein amine dehydrogenase"/>
    <property type="match status" value="2"/>
</dbReference>
<accession>A0A1I0QX52</accession>